<evidence type="ECO:0000313" key="2">
    <source>
        <dbReference type="EMBL" id="VDK54189.1"/>
    </source>
</evidence>
<protein>
    <submittedName>
        <fullName evidence="4">FBA_2 domain-containing protein</fullName>
    </submittedName>
</protein>
<dbReference type="EMBL" id="UYRR01032101">
    <property type="protein sequence ID" value="VDK54189.1"/>
    <property type="molecule type" value="Genomic_DNA"/>
</dbReference>
<dbReference type="PANTHER" id="PTHR20916">
    <property type="entry name" value="CYSTEINE AND GLYCINE-RICH PROTEIN 2 BINDING PROTEIN"/>
    <property type="match status" value="1"/>
</dbReference>
<dbReference type="OrthoDB" id="5799818at2759"/>
<evidence type="ECO:0000256" key="1">
    <source>
        <dbReference type="SAM" id="MobiDB-lite"/>
    </source>
</evidence>
<reference evidence="2 3" key="2">
    <citation type="submission" date="2018-11" db="EMBL/GenBank/DDBJ databases">
        <authorList>
            <consortium name="Pathogen Informatics"/>
        </authorList>
    </citation>
    <scope>NUCLEOTIDE SEQUENCE [LARGE SCALE GENOMIC DNA]</scope>
</reference>
<sequence length="577" mass="66101">MVGGGHARLFICDRRRAILEKFTSPPSCSTSVLELVSTRKSIFYEDRYAHTTLSNWAYRFDLSDWMQNFDVVEVWLQNFGSFLERDQSSALFLPANMNSSFDYNHSNNVNNVYSSSKSPDAIGSSAVSIHSLILLSVHTYYGLTTRGHVNGAPPTSATSNNHDAPKDTVVSKAKPYSTSSISTSERDHAHNNSNNNTSIIGTSSTSLNLSTLIPYHLLPSTQQSTTTLNHCDAPLILNEEMCFELSGMSGGRFERLAAQLRHIQPLHLVFNDHSFYQRRPTLLLFWFIKLLPNLRKLTLDCIQGDEQIELHRVLNVDNLDELTIIQPQQKACLLINENILDAFLDSRITNNNHSTRKSKFRLRFSGRTQLTAYSVCNFIKKWQNRREVVPFHSILIDALSIRPSDFVRAAMCVGDVNNYNNEVYGNEVPVLNMKHLVFRHRKFDVRIKYKYEDGYLMFTYFDPKEKARRRLPPTSPPVHRVVSFYSPISIYNNNNNTSDDNNNNYANSNKMNDWNYYDYENDNNKEYDKPIIKRINDSIKKSFNIDNNNKNGNNKVINDENGIMARLMALLLRTAAA</sequence>
<keyword evidence="3" id="KW-1185">Reference proteome</keyword>
<accession>A0A0M3K3Y3</accession>
<feature type="compositionally biased region" description="Polar residues" evidence="1">
    <location>
        <begin position="153"/>
        <end position="162"/>
    </location>
</feature>
<evidence type="ECO:0000313" key="3">
    <source>
        <dbReference type="Proteomes" id="UP000267096"/>
    </source>
</evidence>
<gene>
    <name evidence="2" type="ORF">ASIM_LOCUS15081</name>
</gene>
<dbReference type="PANTHER" id="PTHR20916:SF18">
    <property type="entry name" value="IPT_TIG DOMAIN-CONTAINING PROTEIN"/>
    <property type="match status" value="1"/>
</dbReference>
<organism evidence="4">
    <name type="scientific">Anisakis simplex</name>
    <name type="common">Herring worm</name>
    <dbReference type="NCBI Taxonomy" id="6269"/>
    <lineage>
        <taxon>Eukaryota</taxon>
        <taxon>Metazoa</taxon>
        <taxon>Ecdysozoa</taxon>
        <taxon>Nematoda</taxon>
        <taxon>Chromadorea</taxon>
        <taxon>Rhabditida</taxon>
        <taxon>Spirurina</taxon>
        <taxon>Ascaridomorpha</taxon>
        <taxon>Ascaridoidea</taxon>
        <taxon>Anisakidae</taxon>
        <taxon>Anisakis</taxon>
        <taxon>Anisakis simplex complex</taxon>
    </lineage>
</organism>
<proteinExistence type="predicted"/>
<dbReference type="AlphaFoldDB" id="A0A0M3K3Y3"/>
<name>A0A0M3K3Y3_ANISI</name>
<dbReference type="WBParaSite" id="ASIM_0001567401-mRNA-1">
    <property type="protein sequence ID" value="ASIM_0001567401-mRNA-1"/>
    <property type="gene ID" value="ASIM_0001567401"/>
</dbReference>
<reference evidence="4" key="1">
    <citation type="submission" date="2017-02" db="UniProtKB">
        <authorList>
            <consortium name="WormBaseParasite"/>
        </authorList>
    </citation>
    <scope>IDENTIFICATION</scope>
</reference>
<dbReference type="Proteomes" id="UP000267096">
    <property type="component" value="Unassembled WGS sequence"/>
</dbReference>
<feature type="region of interest" description="Disordered" evidence="1">
    <location>
        <begin position="151"/>
        <end position="198"/>
    </location>
</feature>
<evidence type="ECO:0000313" key="4">
    <source>
        <dbReference type="WBParaSite" id="ASIM_0001567401-mRNA-1"/>
    </source>
</evidence>